<dbReference type="EMBL" id="CP092488">
    <property type="protein sequence ID" value="UMB72407.1"/>
    <property type="molecule type" value="Genomic_DNA"/>
</dbReference>
<keyword evidence="2" id="KW-1185">Reference proteome</keyword>
<dbReference type="CDD" id="cd07812">
    <property type="entry name" value="SRPBCC"/>
    <property type="match status" value="1"/>
</dbReference>
<sequence>MRYRDLPTVEVTQRVRCDVPTAWALLTDINLPTRCSSELQCVDWLDGATGVEVGARFQGRSKHEAFGEWSTVCEVVEVEDGGAQRRWVYDVVGPDGPGARWGFEVEPTSDGVLVRQWGRMGPGPSGLTPAIVAMPDKEARIVANRLSEWRQNMQANLDWVRSQAEA</sequence>
<dbReference type="InterPro" id="IPR019587">
    <property type="entry name" value="Polyketide_cyclase/dehydratase"/>
</dbReference>
<reference evidence="1" key="1">
    <citation type="submission" date="2022-08" db="EMBL/GenBank/DDBJ databases">
        <title>Whole genome sequencing of non-tuberculosis mycobacteria type-strains.</title>
        <authorList>
            <person name="Igarashi Y."/>
            <person name="Osugi A."/>
            <person name="Mitarai S."/>
        </authorList>
    </citation>
    <scope>NUCLEOTIDE SEQUENCE</scope>
    <source>
        <strain evidence="1">DSM 45127</strain>
    </source>
</reference>
<protein>
    <submittedName>
        <fullName evidence="1">SRPBCC family protein</fullName>
    </submittedName>
</protein>
<dbReference type="Proteomes" id="UP001055336">
    <property type="component" value="Chromosome"/>
</dbReference>
<dbReference type="Gene3D" id="3.30.530.20">
    <property type="match status" value="1"/>
</dbReference>
<dbReference type="Pfam" id="PF10604">
    <property type="entry name" value="Polyketide_cyc2"/>
    <property type="match status" value="1"/>
</dbReference>
<evidence type="ECO:0000313" key="2">
    <source>
        <dbReference type="Proteomes" id="UP001055336"/>
    </source>
</evidence>
<evidence type="ECO:0000313" key="1">
    <source>
        <dbReference type="EMBL" id="UMB72407.1"/>
    </source>
</evidence>
<name>A0ABY3VSF7_9MYCO</name>
<dbReference type="InterPro" id="IPR023393">
    <property type="entry name" value="START-like_dom_sf"/>
</dbReference>
<dbReference type="SUPFAM" id="SSF55961">
    <property type="entry name" value="Bet v1-like"/>
    <property type="match status" value="1"/>
</dbReference>
<organism evidence="1 2">
    <name type="scientific">Mycobacterium paraterrae</name>
    <dbReference type="NCBI Taxonomy" id="577492"/>
    <lineage>
        <taxon>Bacteria</taxon>
        <taxon>Bacillati</taxon>
        <taxon>Actinomycetota</taxon>
        <taxon>Actinomycetes</taxon>
        <taxon>Mycobacteriales</taxon>
        <taxon>Mycobacteriaceae</taxon>
        <taxon>Mycobacterium</taxon>
    </lineage>
</organism>
<proteinExistence type="predicted"/>
<accession>A0ABY3VSF7</accession>
<gene>
    <name evidence="1" type="ORF">MKK62_18460</name>
</gene>